<dbReference type="InterPro" id="IPR033138">
    <property type="entry name" value="Cu_oxidase_CS"/>
</dbReference>
<evidence type="ECO:0000259" key="9">
    <source>
        <dbReference type="Pfam" id="PF07732"/>
    </source>
</evidence>
<dbReference type="InterPro" id="IPR045087">
    <property type="entry name" value="Cu-oxidase_fam"/>
</dbReference>
<comment type="similarity">
    <text evidence="1">Belongs to the multicopper oxidase family.</text>
</comment>
<keyword evidence="6" id="KW-0325">Glycoprotein</keyword>
<feature type="domain" description="Plastocyanin-like" evidence="8">
    <location>
        <begin position="370"/>
        <end position="491"/>
    </location>
</feature>
<dbReference type="SUPFAM" id="SSF49503">
    <property type="entry name" value="Cupredoxins"/>
    <property type="match status" value="3"/>
</dbReference>
<sequence length="526" mass="57521">MTLFSNCIASVGAICAAFSGNHADLFIGNSYVAPDGFNRSSVLAGAADTMDSLSFPGPLITNLKDGEFNLNVVNQLRDPSMLMTTSIHWHGFFQRGSSWADGPSGVTQCPITPNHSFKYSFSTEDQAGTFWYHSHHSTQYCDGLRGPMVVYDPNDPHRWLYDVDDASTVITLADWYHKVAPQAGPNPTADATLINGVGRYLGGPPVPLAVINVEHGKRYRFRLVSISCDPNYIFSIDSHNLTIIEADSENTQPLEVDSLQIFAGQRYSFVLIANQKVDNYWVRADPNVGTKGFEGGLNSAILRYVDASESEPTSVSSTSNRLFETNLHPLDYPDALGLPFPGGADVNINLDIAFRVKPFLAFTVNDISFVPPTVPALLQIMSGAKTAQDLMPTGSYYALPPHAVVELSLPARAGGSPHPIHLHGHSFQVIQSAGNSIRNYVDPVRRDVVSIGTAGDNVTIRFKTDNAGPWFLHCHIDWHLELGLAVVFAEDIEGIQKTSHPPEEWDQLCPLYNSFPQQNFSTISAA</sequence>
<gene>
    <name evidence="10" type="ORF">CPB83DRAFT_409339</name>
</gene>
<dbReference type="AlphaFoldDB" id="A0A9P6ERA3"/>
<dbReference type="InterPro" id="IPR008972">
    <property type="entry name" value="Cupredoxin"/>
</dbReference>
<dbReference type="GO" id="GO:0016491">
    <property type="term" value="F:oxidoreductase activity"/>
    <property type="evidence" value="ECO:0007669"/>
    <property type="project" value="UniProtKB-KW"/>
</dbReference>
<feature type="domain" description="Plastocyanin-like" evidence="7">
    <location>
        <begin position="167"/>
        <end position="305"/>
    </location>
</feature>
<evidence type="ECO:0000259" key="7">
    <source>
        <dbReference type="Pfam" id="PF00394"/>
    </source>
</evidence>
<evidence type="ECO:0000313" key="11">
    <source>
        <dbReference type="Proteomes" id="UP000807306"/>
    </source>
</evidence>
<dbReference type="InterPro" id="IPR001117">
    <property type="entry name" value="Cu-oxidase_2nd"/>
</dbReference>
<evidence type="ECO:0000256" key="1">
    <source>
        <dbReference type="ARBA" id="ARBA00010609"/>
    </source>
</evidence>
<keyword evidence="4" id="KW-0186">Copper</keyword>
<keyword evidence="11" id="KW-1185">Reference proteome</keyword>
<reference evidence="10" key="1">
    <citation type="submission" date="2020-11" db="EMBL/GenBank/DDBJ databases">
        <authorList>
            <consortium name="DOE Joint Genome Institute"/>
            <person name="Ahrendt S."/>
            <person name="Riley R."/>
            <person name="Andreopoulos W."/>
            <person name="Labutti K."/>
            <person name="Pangilinan J."/>
            <person name="Ruiz-Duenas F.J."/>
            <person name="Barrasa J.M."/>
            <person name="Sanchez-Garcia M."/>
            <person name="Camarero S."/>
            <person name="Miyauchi S."/>
            <person name="Serrano A."/>
            <person name="Linde D."/>
            <person name="Babiker R."/>
            <person name="Drula E."/>
            <person name="Ayuso-Fernandez I."/>
            <person name="Pacheco R."/>
            <person name="Padilla G."/>
            <person name="Ferreira P."/>
            <person name="Barriuso J."/>
            <person name="Kellner H."/>
            <person name="Castanera R."/>
            <person name="Alfaro M."/>
            <person name="Ramirez L."/>
            <person name="Pisabarro A.G."/>
            <person name="Kuo A."/>
            <person name="Tritt A."/>
            <person name="Lipzen A."/>
            <person name="He G."/>
            <person name="Yan M."/>
            <person name="Ng V."/>
            <person name="Cullen D."/>
            <person name="Martin F."/>
            <person name="Rosso M.-N."/>
            <person name="Henrissat B."/>
            <person name="Hibbett D."/>
            <person name="Martinez A.T."/>
            <person name="Grigoriev I.V."/>
        </authorList>
    </citation>
    <scope>NUCLEOTIDE SEQUENCE</scope>
    <source>
        <strain evidence="10">CBS 506.95</strain>
    </source>
</reference>
<dbReference type="GO" id="GO:0005507">
    <property type="term" value="F:copper ion binding"/>
    <property type="evidence" value="ECO:0007669"/>
    <property type="project" value="InterPro"/>
</dbReference>
<keyword evidence="2" id="KW-0479">Metal-binding</keyword>
<dbReference type="OrthoDB" id="2121828at2759"/>
<evidence type="ECO:0000256" key="2">
    <source>
        <dbReference type="ARBA" id="ARBA00022723"/>
    </source>
</evidence>
<evidence type="ECO:0000259" key="8">
    <source>
        <dbReference type="Pfam" id="PF07731"/>
    </source>
</evidence>
<dbReference type="InterPro" id="IPR002355">
    <property type="entry name" value="Cu_oxidase_Cu_BS"/>
</dbReference>
<proteinExistence type="inferred from homology"/>
<evidence type="ECO:0000256" key="3">
    <source>
        <dbReference type="ARBA" id="ARBA00023002"/>
    </source>
</evidence>
<feature type="domain" description="Plastocyanin-like" evidence="9">
    <location>
        <begin position="54"/>
        <end position="154"/>
    </location>
</feature>
<organism evidence="10 11">
    <name type="scientific">Crepidotus variabilis</name>
    <dbReference type="NCBI Taxonomy" id="179855"/>
    <lineage>
        <taxon>Eukaryota</taxon>
        <taxon>Fungi</taxon>
        <taxon>Dikarya</taxon>
        <taxon>Basidiomycota</taxon>
        <taxon>Agaricomycotina</taxon>
        <taxon>Agaricomycetes</taxon>
        <taxon>Agaricomycetidae</taxon>
        <taxon>Agaricales</taxon>
        <taxon>Agaricineae</taxon>
        <taxon>Crepidotaceae</taxon>
        <taxon>Crepidotus</taxon>
    </lineage>
</organism>
<comment type="caution">
    <text evidence="10">The sequence shown here is derived from an EMBL/GenBank/DDBJ whole genome shotgun (WGS) entry which is preliminary data.</text>
</comment>
<protein>
    <submittedName>
        <fullName evidence="10">Laccase</fullName>
    </submittedName>
</protein>
<dbReference type="Gene3D" id="2.60.40.420">
    <property type="entry name" value="Cupredoxins - blue copper proteins"/>
    <property type="match status" value="3"/>
</dbReference>
<dbReference type="Pfam" id="PF07732">
    <property type="entry name" value="Cu-oxidase_3"/>
    <property type="match status" value="1"/>
</dbReference>
<dbReference type="CDD" id="cd13903">
    <property type="entry name" value="CuRO_3_Tv-LCC_like"/>
    <property type="match status" value="1"/>
</dbReference>
<name>A0A9P6ERA3_9AGAR</name>
<dbReference type="Pfam" id="PF00394">
    <property type="entry name" value="Cu-oxidase"/>
    <property type="match status" value="1"/>
</dbReference>
<evidence type="ECO:0000256" key="4">
    <source>
        <dbReference type="ARBA" id="ARBA00023008"/>
    </source>
</evidence>
<evidence type="ECO:0000256" key="6">
    <source>
        <dbReference type="ARBA" id="ARBA00023180"/>
    </source>
</evidence>
<evidence type="ECO:0000256" key="5">
    <source>
        <dbReference type="ARBA" id="ARBA00023157"/>
    </source>
</evidence>
<dbReference type="EMBL" id="MU157827">
    <property type="protein sequence ID" value="KAF9533796.1"/>
    <property type="molecule type" value="Genomic_DNA"/>
</dbReference>
<dbReference type="PROSITE" id="PS00080">
    <property type="entry name" value="MULTICOPPER_OXIDASE2"/>
    <property type="match status" value="1"/>
</dbReference>
<dbReference type="Pfam" id="PF07731">
    <property type="entry name" value="Cu-oxidase_2"/>
    <property type="match status" value="1"/>
</dbReference>
<dbReference type="InterPro" id="IPR011707">
    <property type="entry name" value="Cu-oxidase-like_N"/>
</dbReference>
<accession>A0A9P6ERA3</accession>
<dbReference type="PROSITE" id="PS00079">
    <property type="entry name" value="MULTICOPPER_OXIDASE1"/>
    <property type="match status" value="1"/>
</dbReference>
<evidence type="ECO:0000313" key="10">
    <source>
        <dbReference type="EMBL" id="KAF9533796.1"/>
    </source>
</evidence>
<dbReference type="PANTHER" id="PTHR11709:SF511">
    <property type="entry name" value="LACCASE"/>
    <property type="match status" value="1"/>
</dbReference>
<keyword evidence="3" id="KW-0560">Oxidoreductase</keyword>
<dbReference type="PANTHER" id="PTHR11709">
    <property type="entry name" value="MULTI-COPPER OXIDASE"/>
    <property type="match status" value="1"/>
</dbReference>
<dbReference type="Proteomes" id="UP000807306">
    <property type="component" value="Unassembled WGS sequence"/>
</dbReference>
<dbReference type="FunFam" id="2.60.40.420:FF:000045">
    <property type="entry name" value="Laccase 2"/>
    <property type="match status" value="1"/>
</dbReference>
<keyword evidence="5" id="KW-1015">Disulfide bond</keyword>
<dbReference type="InterPro" id="IPR011706">
    <property type="entry name" value="Cu-oxidase_C"/>
</dbReference>